<dbReference type="Proteomes" id="UP000265618">
    <property type="component" value="Unassembled WGS sequence"/>
</dbReference>
<accession>A0A9K3CS28</accession>
<keyword evidence="3" id="KW-0732">Signal</keyword>
<keyword evidence="6" id="KW-1185">Reference proteome</keyword>
<proteinExistence type="inferred from homology"/>
<dbReference type="PANTHER" id="PTHR43447">
    <property type="entry name" value="ALPHA-AMYLASE"/>
    <property type="match status" value="1"/>
</dbReference>
<comment type="similarity">
    <text evidence="1">Belongs to the glycosyl hydrolase 13 family.</text>
</comment>
<evidence type="ECO:0000256" key="2">
    <source>
        <dbReference type="SAM" id="MobiDB-lite"/>
    </source>
</evidence>
<dbReference type="InterPro" id="IPR005085">
    <property type="entry name" value="CBM25"/>
</dbReference>
<organism evidence="5 6">
    <name type="scientific">Kipferlia bialata</name>
    <dbReference type="NCBI Taxonomy" id="797122"/>
    <lineage>
        <taxon>Eukaryota</taxon>
        <taxon>Metamonada</taxon>
        <taxon>Carpediemonas-like organisms</taxon>
        <taxon>Kipferlia</taxon>
    </lineage>
</organism>
<name>A0A9K3CS28_9EUKA</name>
<evidence type="ECO:0000259" key="4">
    <source>
        <dbReference type="SMART" id="SM01066"/>
    </source>
</evidence>
<feature type="domain" description="Carbohydrate binding module family 25" evidence="4">
    <location>
        <begin position="217"/>
        <end position="301"/>
    </location>
</feature>
<comment type="caution">
    <text evidence="5">The sequence shown here is derived from an EMBL/GenBank/DDBJ whole genome shotgun (WGS) entry which is preliminary data.</text>
</comment>
<reference evidence="5 6" key="1">
    <citation type="journal article" date="2018" name="PLoS ONE">
        <title>The draft genome of Kipferlia bialata reveals reductive genome evolution in fornicate parasites.</title>
        <authorList>
            <person name="Tanifuji G."/>
            <person name="Takabayashi S."/>
            <person name="Kume K."/>
            <person name="Takagi M."/>
            <person name="Nakayama T."/>
            <person name="Kamikawa R."/>
            <person name="Inagaki Y."/>
            <person name="Hashimoto T."/>
        </authorList>
    </citation>
    <scope>NUCLEOTIDE SEQUENCE [LARGE SCALE GENOMIC DNA]</scope>
    <source>
        <strain evidence="5">NY0173</strain>
    </source>
</reference>
<dbReference type="OrthoDB" id="550577at2759"/>
<dbReference type="SMART" id="SM01066">
    <property type="entry name" value="CBM_25"/>
    <property type="match status" value="2"/>
</dbReference>
<protein>
    <submittedName>
        <fullName evidence="5">Glycoside hydrolase, family 13</fullName>
    </submittedName>
</protein>
<feature type="domain" description="Carbohydrate binding module family 25" evidence="4">
    <location>
        <begin position="30"/>
        <end position="105"/>
    </location>
</feature>
<dbReference type="SUPFAM" id="SSF51445">
    <property type="entry name" value="(Trans)glycosidases"/>
    <property type="match status" value="1"/>
</dbReference>
<dbReference type="InterPro" id="IPR017853">
    <property type="entry name" value="GH"/>
</dbReference>
<feature type="region of interest" description="Disordered" evidence="2">
    <location>
        <begin position="677"/>
        <end position="717"/>
    </location>
</feature>
<dbReference type="Gene3D" id="2.60.40.10">
    <property type="entry name" value="Immunoglobulins"/>
    <property type="match status" value="2"/>
</dbReference>
<gene>
    <name evidence="5" type="ORF">KIPB_002039</name>
</gene>
<evidence type="ECO:0000256" key="3">
    <source>
        <dbReference type="SAM" id="SignalP"/>
    </source>
</evidence>
<dbReference type="InterPro" id="IPR013783">
    <property type="entry name" value="Ig-like_fold"/>
</dbReference>
<evidence type="ECO:0000256" key="1">
    <source>
        <dbReference type="ARBA" id="ARBA00008061"/>
    </source>
</evidence>
<dbReference type="EMBL" id="BDIP01000314">
    <property type="protein sequence ID" value="GIQ81130.1"/>
    <property type="molecule type" value="Genomic_DNA"/>
</dbReference>
<dbReference type="GO" id="GO:0016787">
    <property type="term" value="F:hydrolase activity"/>
    <property type="evidence" value="ECO:0007669"/>
    <property type="project" value="UniProtKB-KW"/>
</dbReference>
<dbReference type="Gene3D" id="3.20.20.80">
    <property type="entry name" value="Glycosidases"/>
    <property type="match status" value="1"/>
</dbReference>
<feature type="signal peptide" evidence="3">
    <location>
        <begin position="1"/>
        <end position="18"/>
    </location>
</feature>
<dbReference type="AlphaFoldDB" id="A0A9K3CS28"/>
<dbReference type="GO" id="GO:2001070">
    <property type="term" value="F:starch binding"/>
    <property type="evidence" value="ECO:0007669"/>
    <property type="project" value="InterPro"/>
</dbReference>
<keyword evidence="5" id="KW-0378">Hydrolase</keyword>
<dbReference type="Pfam" id="PF03423">
    <property type="entry name" value="CBM_25"/>
    <property type="match status" value="1"/>
</dbReference>
<evidence type="ECO:0000313" key="6">
    <source>
        <dbReference type="Proteomes" id="UP000265618"/>
    </source>
</evidence>
<evidence type="ECO:0000313" key="5">
    <source>
        <dbReference type="EMBL" id="GIQ81130.1"/>
    </source>
</evidence>
<sequence>MRLLPVVAVLALICAAQAWPFLRKDVKYQEQGIGVYYQSTWDQAYMHYQVDGGEWTVPPGVPMDVRNGEFFLAADEALESMSCVFNDGHNTWDNNGGMNYEISEVGTYEVADNRVSPLPVECTADGACGAGQCLASSDCLCADDYTTCSDDSPCGVNLDNDDLNCGACGLECLLGANDRTANCDNGTCNRVCLDGFQLCPDNTCNIDCPIGPGPGYVQMYYDVSNGMFSTAPTVYIHYKTDITDWDELPGHEMTPTSVGPNNTPVTDMYVLLIPANTLDYVFTDGMSWDNDNNANYSVSSPGVYVTHSSSHTVDTIATYPKGCPGDCNGNGNCLDGVCKCNDGSYLPDCSGTCDYEDGSYCGDNGTCDTALGCVCAEGFDSCSTVPGMCNTDVSSDVYNCGGCGEVCLPNASTLSATCTMGECIRTCADGYQECPDGTCMTQCPAPVLPGCELYSINSCAGDCIVTDPSFEANRWQTPKPTSPNYSPDFHGYSLYSAWVSIWYSQDRTSATVRLNVVAKTPEIEAAVLVTWDGVEGTSRQKSISQASHSTIQRPLTVSVRLNGYSDEYILPIDDVYFYWMTHNPYTLQGDGQRGALVEFFGWPHSEIAKEAEFLGKAGYMGARFFPANEQVMSWQPMEDQMNPWDFYYQPVSYRLNGRGGSRAELVNSIATLQSHGVRKDKDGVRQRPVVWAPNPEKDWGPKRAAPVPQPKQKRGAE</sequence>
<feature type="chain" id="PRO_5039934694" evidence="3">
    <location>
        <begin position="19"/>
        <end position="717"/>
    </location>
</feature>